<evidence type="ECO:0000256" key="6">
    <source>
        <dbReference type="ARBA" id="ARBA00022692"/>
    </source>
</evidence>
<feature type="transmembrane region" description="Helical" evidence="12">
    <location>
        <begin position="285"/>
        <end position="304"/>
    </location>
</feature>
<evidence type="ECO:0000256" key="11">
    <source>
        <dbReference type="SAM" id="MobiDB-lite"/>
    </source>
</evidence>
<dbReference type="GO" id="GO:1902600">
    <property type="term" value="P:proton transmembrane transport"/>
    <property type="evidence" value="ECO:0007669"/>
    <property type="project" value="InterPro"/>
</dbReference>
<protein>
    <submittedName>
        <fullName evidence="14">Potassium transporter</fullName>
    </submittedName>
</protein>
<dbReference type="KEGG" id="halc:EY643_15385"/>
<dbReference type="InterPro" id="IPR004771">
    <property type="entry name" value="K/H_exchanger"/>
</dbReference>
<feature type="transmembrane region" description="Helical" evidence="12">
    <location>
        <begin position="30"/>
        <end position="48"/>
    </location>
</feature>
<keyword evidence="15" id="KW-1185">Reference proteome</keyword>
<evidence type="ECO:0000256" key="9">
    <source>
        <dbReference type="ARBA" id="ARBA00023065"/>
    </source>
</evidence>
<keyword evidence="3" id="KW-0813">Transport</keyword>
<feature type="transmembrane region" description="Helical" evidence="12">
    <location>
        <begin position="341"/>
        <end position="361"/>
    </location>
</feature>
<evidence type="ECO:0000256" key="4">
    <source>
        <dbReference type="ARBA" id="ARBA00022449"/>
    </source>
</evidence>
<keyword evidence="9" id="KW-0406">Ion transport</keyword>
<feature type="transmembrane region" description="Helical" evidence="12">
    <location>
        <begin position="255"/>
        <end position="273"/>
    </location>
</feature>
<dbReference type="Proteomes" id="UP000326287">
    <property type="component" value="Chromosome"/>
</dbReference>
<feature type="transmembrane region" description="Helical" evidence="12">
    <location>
        <begin position="198"/>
        <end position="218"/>
    </location>
</feature>
<comment type="similarity">
    <text evidence="2">Belongs to the monovalent cation:proton antiporter 2 (CPA2) transporter (TC 2.A.37) family.</text>
</comment>
<dbReference type="GO" id="GO:0012505">
    <property type="term" value="C:endomembrane system"/>
    <property type="evidence" value="ECO:0007669"/>
    <property type="project" value="UniProtKB-SubCell"/>
</dbReference>
<name>A0A5P9NM32_9GAMM</name>
<dbReference type="EMBL" id="CP036422">
    <property type="protein sequence ID" value="QFU76923.1"/>
    <property type="molecule type" value="Genomic_DNA"/>
</dbReference>
<feature type="region of interest" description="Disordered" evidence="11">
    <location>
        <begin position="608"/>
        <end position="648"/>
    </location>
</feature>
<evidence type="ECO:0000256" key="1">
    <source>
        <dbReference type="ARBA" id="ARBA00004127"/>
    </source>
</evidence>
<feature type="domain" description="RCK N-terminal" evidence="13">
    <location>
        <begin position="417"/>
        <end position="533"/>
    </location>
</feature>
<dbReference type="PANTHER" id="PTHR46157:SF4">
    <property type="entry name" value="K(+) EFFLUX ANTIPORTER 3, CHLOROPLASTIC"/>
    <property type="match status" value="1"/>
</dbReference>
<dbReference type="Pfam" id="PF00999">
    <property type="entry name" value="Na_H_Exchanger"/>
    <property type="match status" value="1"/>
</dbReference>
<dbReference type="OrthoDB" id="9781411at2"/>
<dbReference type="InterPro" id="IPR036291">
    <property type="entry name" value="NAD(P)-bd_dom_sf"/>
</dbReference>
<feature type="transmembrane region" description="Helical" evidence="12">
    <location>
        <begin position="146"/>
        <end position="170"/>
    </location>
</feature>
<dbReference type="NCBIfam" id="TIGR00932">
    <property type="entry name" value="2a37"/>
    <property type="match status" value="1"/>
</dbReference>
<feature type="transmembrane region" description="Helical" evidence="12">
    <location>
        <begin position="85"/>
        <end position="108"/>
    </location>
</feature>
<accession>A0A5P9NM32</accession>
<evidence type="ECO:0000313" key="15">
    <source>
        <dbReference type="Proteomes" id="UP000326287"/>
    </source>
</evidence>
<organism evidence="14 15">
    <name type="scientific">Halioglobus maricola</name>
    <dbReference type="NCBI Taxonomy" id="2601894"/>
    <lineage>
        <taxon>Bacteria</taxon>
        <taxon>Pseudomonadati</taxon>
        <taxon>Pseudomonadota</taxon>
        <taxon>Gammaproteobacteria</taxon>
        <taxon>Cellvibrionales</taxon>
        <taxon>Halieaceae</taxon>
        <taxon>Halioglobus</taxon>
    </lineage>
</organism>
<feature type="transmembrane region" description="Helical" evidence="12">
    <location>
        <begin position="114"/>
        <end position="134"/>
    </location>
</feature>
<feature type="transmembrane region" description="Helical" evidence="12">
    <location>
        <begin position="310"/>
        <end position="334"/>
    </location>
</feature>
<feature type="transmembrane region" description="Helical" evidence="12">
    <location>
        <begin position="230"/>
        <end position="249"/>
    </location>
</feature>
<dbReference type="GO" id="GO:0015297">
    <property type="term" value="F:antiporter activity"/>
    <property type="evidence" value="ECO:0007669"/>
    <property type="project" value="UniProtKB-KW"/>
</dbReference>
<dbReference type="InterPro" id="IPR006153">
    <property type="entry name" value="Cation/H_exchanger_TM"/>
</dbReference>
<evidence type="ECO:0000256" key="3">
    <source>
        <dbReference type="ARBA" id="ARBA00022448"/>
    </source>
</evidence>
<keyword evidence="4" id="KW-0050">Antiport</keyword>
<dbReference type="Gene3D" id="3.40.50.720">
    <property type="entry name" value="NAD(P)-binding Rossmann-like Domain"/>
    <property type="match status" value="1"/>
</dbReference>
<dbReference type="RefSeq" id="WP_153240065.1">
    <property type="nucleotide sequence ID" value="NZ_CP036422.1"/>
</dbReference>
<dbReference type="PANTHER" id="PTHR46157">
    <property type="entry name" value="K(+) EFFLUX ANTIPORTER 3, CHLOROPLASTIC"/>
    <property type="match status" value="1"/>
</dbReference>
<keyword evidence="6 12" id="KW-0812">Transmembrane</keyword>
<evidence type="ECO:0000259" key="13">
    <source>
        <dbReference type="PROSITE" id="PS51201"/>
    </source>
</evidence>
<comment type="subcellular location">
    <subcellularLocation>
        <location evidence="1">Endomembrane system</location>
        <topology evidence="1">Multi-pass membrane protein</topology>
    </subcellularLocation>
</comment>
<dbReference type="InterPro" id="IPR038770">
    <property type="entry name" value="Na+/solute_symporter_sf"/>
</dbReference>
<evidence type="ECO:0000256" key="12">
    <source>
        <dbReference type="SAM" id="Phobius"/>
    </source>
</evidence>
<dbReference type="GO" id="GO:0005886">
    <property type="term" value="C:plasma membrane"/>
    <property type="evidence" value="ECO:0007669"/>
    <property type="project" value="TreeGrafter"/>
</dbReference>
<dbReference type="GO" id="GO:0006813">
    <property type="term" value="P:potassium ion transport"/>
    <property type="evidence" value="ECO:0007669"/>
    <property type="project" value="UniProtKB-KW"/>
</dbReference>
<evidence type="ECO:0000313" key="14">
    <source>
        <dbReference type="EMBL" id="QFU76923.1"/>
    </source>
</evidence>
<evidence type="ECO:0000256" key="7">
    <source>
        <dbReference type="ARBA" id="ARBA00022958"/>
    </source>
</evidence>
<proteinExistence type="inferred from homology"/>
<sequence length="648" mass="70835">MTAYFLQGFIYLIAAIIAVPLAKRLGLGSVLGYLIAGVIIGPVTGLVGQETVTIQHFAEFGVVMMLFLVGMELDPRSLWEMRNKLLGLGGLQLSLTVGAVTAICLLIGLDWSIALTIGLVLSLSSTAIVLQTFSEKGLTNTEGGRSAFSVLLFQDIAVIPMLAMLPLLAIPELVEIAAQHGGGEHHVELSLVAHMPPWAHALVVIASVVGLIVAGRVLSRPLFHYVASSGLPEIFTATALMLVVGIAALMSLVGLSPALGTFLAGVVLANSEFRHELESDIEPFKGLLLGLFFITVGAGINFAALQSNLLIVIAATLGLMAVKGLVLLIIAIIFKIRSSARWLLCLSLAQAGEFGFVLLSYTQQHAVLPAEIAQVLSLVVALSMFLTPALFIFFDRVITPRYKETEGEREPDKICEYGPVIIAGTGRFGQIVNRMLVANGIETVVLDHKASQIEEMRKINIKSYYGDATRTDLLHAAGIEKASLLVVAIDEPQRALELVEQVKKHHPHVKILARAYDRMQNFALRHNGADVVISETYHSALEMGEEALLALNYHPFRAQHLKYAFEETEDEISDDLYLSWRDEDEANTFSEHTRDLFLKLEDKIRHAMGQDRDGKHSRSERGWTPPPKNYLDTIQGDDNRDNKGENQD</sequence>
<dbReference type="AlphaFoldDB" id="A0A5P9NM32"/>
<feature type="transmembrane region" description="Helical" evidence="12">
    <location>
        <begin position="373"/>
        <end position="394"/>
    </location>
</feature>
<evidence type="ECO:0000256" key="5">
    <source>
        <dbReference type="ARBA" id="ARBA00022538"/>
    </source>
</evidence>
<keyword evidence="10 12" id="KW-0472">Membrane</keyword>
<dbReference type="GO" id="GO:0008324">
    <property type="term" value="F:monoatomic cation transmembrane transporter activity"/>
    <property type="evidence" value="ECO:0007669"/>
    <property type="project" value="InterPro"/>
</dbReference>
<keyword evidence="8 12" id="KW-1133">Transmembrane helix</keyword>
<evidence type="ECO:0000256" key="8">
    <source>
        <dbReference type="ARBA" id="ARBA00022989"/>
    </source>
</evidence>
<dbReference type="PROSITE" id="PS51201">
    <property type="entry name" value="RCK_N"/>
    <property type="match status" value="1"/>
</dbReference>
<keyword evidence="7" id="KW-0630">Potassium</keyword>
<feature type="compositionally biased region" description="Basic and acidic residues" evidence="11">
    <location>
        <begin position="637"/>
        <end position="648"/>
    </location>
</feature>
<feature type="compositionally biased region" description="Basic and acidic residues" evidence="11">
    <location>
        <begin position="608"/>
        <end position="621"/>
    </location>
</feature>
<dbReference type="InterPro" id="IPR003148">
    <property type="entry name" value="RCK_N"/>
</dbReference>
<gene>
    <name evidence="14" type="ORF">EY643_15385</name>
</gene>
<dbReference type="Pfam" id="PF02254">
    <property type="entry name" value="TrkA_N"/>
    <property type="match status" value="1"/>
</dbReference>
<dbReference type="SUPFAM" id="SSF51735">
    <property type="entry name" value="NAD(P)-binding Rossmann-fold domains"/>
    <property type="match status" value="1"/>
</dbReference>
<dbReference type="FunFam" id="3.40.50.720:FF:000036">
    <property type="entry name" value="Glutathione-regulated potassium-efflux system protein KefB"/>
    <property type="match status" value="1"/>
</dbReference>
<feature type="transmembrane region" description="Helical" evidence="12">
    <location>
        <begin position="54"/>
        <end position="73"/>
    </location>
</feature>
<reference evidence="14 15" key="1">
    <citation type="submission" date="2019-02" db="EMBL/GenBank/DDBJ databases">
        <authorList>
            <person name="Li S.-H."/>
        </authorList>
    </citation>
    <scope>NUCLEOTIDE SEQUENCE [LARGE SCALE GENOMIC DNA]</scope>
    <source>
        <strain evidence="14 15">IMCC14385</strain>
    </source>
</reference>
<keyword evidence="5" id="KW-0633">Potassium transport</keyword>
<feature type="transmembrane region" description="Helical" evidence="12">
    <location>
        <begin position="6"/>
        <end position="23"/>
    </location>
</feature>
<evidence type="ECO:0000256" key="10">
    <source>
        <dbReference type="ARBA" id="ARBA00023136"/>
    </source>
</evidence>
<evidence type="ECO:0000256" key="2">
    <source>
        <dbReference type="ARBA" id="ARBA00005551"/>
    </source>
</evidence>
<dbReference type="Gene3D" id="1.20.1530.20">
    <property type="match status" value="1"/>
</dbReference>